<dbReference type="Pfam" id="PF00400">
    <property type="entry name" value="WD40"/>
    <property type="match status" value="1"/>
</dbReference>
<evidence type="ECO:0000313" key="1">
    <source>
        <dbReference type="EMBL" id="MDY3559526.1"/>
    </source>
</evidence>
<sequence length="293" mass="31183">MRVIETGLGAVRATAVSPDGRRLAVSGEHGLALFEWATGERVSGVPGTASTGQVVFGPTGTWVAHVASAQLLHLYGDDSSPALLGDGSEKFAGGVAISPDGRLLAATTDGRPNRARLVLWSLPTLKPAPGFEFWPPLHRLAFSPNGQFLAGVWRQGFELRFAVSGGIDYSYPSTRPLRSGGAPNFVSFDRASRTCTFGWDDQFHVIDIATGTSKRGPTVRDTFRDAAFSPGADLFATVGDNGRLKFWSPATWTVVREYDWNCGPLTCLAFTADGSAGVCGTADGRLVQFDVDQ</sequence>
<accession>A0ABU5F0S7</accession>
<dbReference type="Gene3D" id="2.130.10.10">
    <property type="entry name" value="YVTN repeat-like/Quinoprotein amine dehydrogenase"/>
    <property type="match status" value="3"/>
</dbReference>
<gene>
    <name evidence="1" type="ORF">R5W23_000519</name>
</gene>
<dbReference type="InterPro" id="IPR015943">
    <property type="entry name" value="WD40/YVTN_repeat-like_dom_sf"/>
</dbReference>
<dbReference type="InterPro" id="IPR001680">
    <property type="entry name" value="WD40_rpt"/>
</dbReference>
<evidence type="ECO:0000313" key="2">
    <source>
        <dbReference type="Proteomes" id="UP001272242"/>
    </source>
</evidence>
<dbReference type="PANTHER" id="PTHR19879:SF9">
    <property type="entry name" value="TRANSCRIPTION INITIATION FACTOR TFIID SUBUNIT 5"/>
    <property type="match status" value="1"/>
</dbReference>
<dbReference type="PANTHER" id="PTHR19879">
    <property type="entry name" value="TRANSCRIPTION INITIATION FACTOR TFIID"/>
    <property type="match status" value="1"/>
</dbReference>
<comment type="caution">
    <text evidence="1">The sequence shown here is derived from an EMBL/GenBank/DDBJ whole genome shotgun (WGS) entry which is preliminary data.</text>
</comment>
<reference evidence="2" key="1">
    <citation type="journal article" date="2023" name="Mar. Drugs">
        <title>Gemmata algarum, a Novel Planctomycete Isolated from an Algal Mat, Displays Antimicrobial Activity.</title>
        <authorList>
            <person name="Kumar G."/>
            <person name="Kallscheuer N."/>
            <person name="Kashif M."/>
            <person name="Ahamad S."/>
            <person name="Jagadeeshwari U."/>
            <person name="Pannikurungottu S."/>
            <person name="Haufschild T."/>
            <person name="Kabuu M."/>
            <person name="Sasikala C."/>
            <person name="Jogler C."/>
            <person name="Ramana C."/>
        </authorList>
    </citation>
    <scope>NUCLEOTIDE SEQUENCE [LARGE SCALE GENOMIC DNA]</scope>
    <source>
        <strain evidence="2">JC673</strain>
    </source>
</reference>
<organism evidence="1 2">
    <name type="scientific">Gemmata algarum</name>
    <dbReference type="NCBI Taxonomy" id="2975278"/>
    <lineage>
        <taxon>Bacteria</taxon>
        <taxon>Pseudomonadati</taxon>
        <taxon>Planctomycetota</taxon>
        <taxon>Planctomycetia</taxon>
        <taxon>Gemmatales</taxon>
        <taxon>Gemmataceae</taxon>
        <taxon>Gemmata</taxon>
    </lineage>
</organism>
<dbReference type="SMART" id="SM00320">
    <property type="entry name" value="WD40"/>
    <property type="match status" value="4"/>
</dbReference>
<keyword evidence="2" id="KW-1185">Reference proteome</keyword>
<proteinExistence type="predicted"/>
<dbReference type="EMBL" id="JAXBLV010000110">
    <property type="protein sequence ID" value="MDY3559526.1"/>
    <property type="molecule type" value="Genomic_DNA"/>
</dbReference>
<dbReference type="Proteomes" id="UP001272242">
    <property type="component" value="Unassembled WGS sequence"/>
</dbReference>
<dbReference type="SUPFAM" id="SSF69322">
    <property type="entry name" value="Tricorn protease domain 2"/>
    <property type="match status" value="1"/>
</dbReference>
<name>A0ABU5F0S7_9BACT</name>
<protein>
    <submittedName>
        <fullName evidence="1">WD40 repeat domain-containing protein</fullName>
    </submittedName>
</protein>
<dbReference type="RefSeq" id="WP_320686273.1">
    <property type="nucleotide sequence ID" value="NZ_JAXBLV010000110.1"/>
</dbReference>